<dbReference type="Pfam" id="PF02852">
    <property type="entry name" value="Pyr_redox_dim"/>
    <property type="match status" value="1"/>
</dbReference>
<dbReference type="PRINTS" id="PR00411">
    <property type="entry name" value="PNDRDTASEI"/>
</dbReference>
<evidence type="ECO:0000256" key="4">
    <source>
        <dbReference type="ARBA" id="ARBA00022827"/>
    </source>
</evidence>
<evidence type="ECO:0000313" key="8">
    <source>
        <dbReference type="EMBL" id="GAA0278219.1"/>
    </source>
</evidence>
<dbReference type="SUPFAM" id="SSF55424">
    <property type="entry name" value="FAD/NAD-linked reductases, dimerisation (C-terminal) domain"/>
    <property type="match status" value="1"/>
</dbReference>
<evidence type="ECO:0000256" key="5">
    <source>
        <dbReference type="ARBA" id="ARBA00023027"/>
    </source>
</evidence>
<sequence length="501" mass="51865">MTVAGIRYRALGRVTRPTATERQAASMAVAGGDEYDVIVVGAGPVGENVADQVVRGGLSALLVERELVGGECSYWACIPSKALLRPAAALADARRVDGAATAVRGGPNPEQVLARRTSFTHNWSDDSQVGWLDYAGIALVRGTARLVGERQVEIRTRDGGARRVAARQAVVLATGSRATVPDVPGLAEADPWTSRDATSATAVPDELAVLGGGVVGCEMATAFAALGSRVTLIARGERLLPRLEPFASEAVLAGLPKAGVDVRLGATVTAVERDEAGVRIDVADADATRTVRADEILVATGRTAAVEGLGLETVGVTELRVDDSCRVAGVDWLYAAGDVNGRALLTHMGKYQARACGAAIVARAGGDAAEPTPWSRYAATADHAAVPQAVFTDPEVGAVGLTEAEARDAGLPVRAVEYDLGQVAGASLFADGYAGRAKLVVDTGREVIVGATFVGATSAELVHAATIAIVGEVPLSRLWHAVPSFPTISEVWLRLLEAYGR</sequence>
<evidence type="ECO:0000313" key="9">
    <source>
        <dbReference type="Proteomes" id="UP001500967"/>
    </source>
</evidence>
<dbReference type="Gene3D" id="3.50.50.60">
    <property type="entry name" value="FAD/NAD(P)-binding domain"/>
    <property type="match status" value="2"/>
</dbReference>
<evidence type="ECO:0000259" key="7">
    <source>
        <dbReference type="Pfam" id="PF07992"/>
    </source>
</evidence>
<feature type="domain" description="FAD/NAD(P)-binding" evidence="7">
    <location>
        <begin position="35"/>
        <end position="348"/>
    </location>
</feature>
<gene>
    <name evidence="8" type="ORF">GCM10009539_77540</name>
</gene>
<keyword evidence="5" id="KW-0520">NAD</keyword>
<dbReference type="Proteomes" id="UP001500967">
    <property type="component" value="Unassembled WGS sequence"/>
</dbReference>
<comment type="caution">
    <text evidence="8">The sequence shown here is derived from an EMBL/GenBank/DDBJ whole genome shotgun (WGS) entry which is preliminary data.</text>
</comment>
<dbReference type="EMBL" id="BAAAGX010000037">
    <property type="protein sequence ID" value="GAA0278219.1"/>
    <property type="molecule type" value="Genomic_DNA"/>
</dbReference>
<dbReference type="PRINTS" id="PR00368">
    <property type="entry name" value="FADPNR"/>
</dbReference>
<dbReference type="SUPFAM" id="SSF51905">
    <property type="entry name" value="FAD/NAD(P)-binding domain"/>
    <property type="match status" value="1"/>
</dbReference>
<dbReference type="InterPro" id="IPR004099">
    <property type="entry name" value="Pyr_nucl-diS_OxRdtase_dimer"/>
</dbReference>
<organism evidence="8 9">
    <name type="scientific">Cryptosporangium japonicum</name>
    <dbReference type="NCBI Taxonomy" id="80872"/>
    <lineage>
        <taxon>Bacteria</taxon>
        <taxon>Bacillati</taxon>
        <taxon>Actinomycetota</taxon>
        <taxon>Actinomycetes</taxon>
        <taxon>Cryptosporangiales</taxon>
        <taxon>Cryptosporangiaceae</taxon>
        <taxon>Cryptosporangium</taxon>
    </lineage>
</organism>
<comment type="similarity">
    <text evidence="2">Belongs to the class-I pyridine nucleotide-disulfide oxidoreductase family.</text>
</comment>
<dbReference type="InterPro" id="IPR001100">
    <property type="entry name" value="Pyr_nuc-diS_OxRdtase"/>
</dbReference>
<accession>A0ABN0V6N6</accession>
<proteinExistence type="inferred from homology"/>
<dbReference type="InterPro" id="IPR016156">
    <property type="entry name" value="FAD/NAD-linked_Rdtase_dimer_sf"/>
</dbReference>
<keyword evidence="4" id="KW-0274">FAD</keyword>
<dbReference type="PIRSF" id="PIRSF000350">
    <property type="entry name" value="Mercury_reductase_MerA"/>
    <property type="match status" value="1"/>
</dbReference>
<keyword evidence="3" id="KW-0285">Flavoprotein</keyword>
<comment type="cofactor">
    <cofactor evidence="1">
        <name>FAD</name>
        <dbReference type="ChEBI" id="CHEBI:57692"/>
    </cofactor>
</comment>
<name>A0ABN0V6N6_9ACTN</name>
<feature type="domain" description="Pyridine nucleotide-disulphide oxidoreductase dimerisation" evidence="6">
    <location>
        <begin position="386"/>
        <end position="492"/>
    </location>
</feature>
<dbReference type="PANTHER" id="PTHR22912">
    <property type="entry name" value="DISULFIDE OXIDOREDUCTASE"/>
    <property type="match status" value="1"/>
</dbReference>
<dbReference type="PANTHER" id="PTHR22912:SF151">
    <property type="entry name" value="DIHYDROLIPOYL DEHYDROGENASE, MITOCHONDRIAL"/>
    <property type="match status" value="1"/>
</dbReference>
<evidence type="ECO:0000256" key="2">
    <source>
        <dbReference type="ARBA" id="ARBA00007532"/>
    </source>
</evidence>
<dbReference type="InterPro" id="IPR023753">
    <property type="entry name" value="FAD/NAD-binding_dom"/>
</dbReference>
<dbReference type="InterPro" id="IPR050151">
    <property type="entry name" value="Class-I_Pyr_Nuc-Dis_Oxidored"/>
</dbReference>
<evidence type="ECO:0000259" key="6">
    <source>
        <dbReference type="Pfam" id="PF02852"/>
    </source>
</evidence>
<dbReference type="InterPro" id="IPR036188">
    <property type="entry name" value="FAD/NAD-bd_sf"/>
</dbReference>
<evidence type="ECO:0000256" key="1">
    <source>
        <dbReference type="ARBA" id="ARBA00001974"/>
    </source>
</evidence>
<dbReference type="Gene3D" id="3.30.390.30">
    <property type="match status" value="1"/>
</dbReference>
<evidence type="ECO:0000256" key="3">
    <source>
        <dbReference type="ARBA" id="ARBA00022630"/>
    </source>
</evidence>
<protein>
    <submittedName>
        <fullName evidence="8">NAD(P)/FAD-dependent oxidoreductase</fullName>
    </submittedName>
</protein>
<reference evidence="8 9" key="1">
    <citation type="journal article" date="2019" name="Int. J. Syst. Evol. Microbiol.">
        <title>The Global Catalogue of Microorganisms (GCM) 10K type strain sequencing project: providing services to taxonomists for standard genome sequencing and annotation.</title>
        <authorList>
            <consortium name="The Broad Institute Genomics Platform"/>
            <consortium name="The Broad Institute Genome Sequencing Center for Infectious Disease"/>
            <person name="Wu L."/>
            <person name="Ma J."/>
        </authorList>
    </citation>
    <scope>NUCLEOTIDE SEQUENCE [LARGE SCALE GENOMIC DNA]</scope>
    <source>
        <strain evidence="8 9">JCM 10425</strain>
    </source>
</reference>
<keyword evidence="9" id="KW-1185">Reference proteome</keyword>
<dbReference type="Pfam" id="PF07992">
    <property type="entry name" value="Pyr_redox_2"/>
    <property type="match status" value="1"/>
</dbReference>